<dbReference type="Pfam" id="PF07707">
    <property type="entry name" value="BACK"/>
    <property type="match status" value="1"/>
</dbReference>
<dbReference type="InterPro" id="IPR006652">
    <property type="entry name" value="Kelch_1"/>
</dbReference>
<evidence type="ECO:0000256" key="1">
    <source>
        <dbReference type="ARBA" id="ARBA00004906"/>
    </source>
</evidence>
<keyword evidence="10" id="KW-1185">Reference proteome</keyword>
<evidence type="ECO:0000256" key="5">
    <source>
        <dbReference type="ARBA" id="ARBA00022786"/>
    </source>
</evidence>
<evidence type="ECO:0000256" key="4">
    <source>
        <dbReference type="ARBA" id="ARBA00022737"/>
    </source>
</evidence>
<dbReference type="SUPFAM" id="SSF117281">
    <property type="entry name" value="Kelch motif"/>
    <property type="match status" value="1"/>
</dbReference>
<keyword evidence="4" id="KW-0677">Repeat</keyword>
<evidence type="ECO:0000313" key="9">
    <source>
        <dbReference type="EMBL" id="KAK3879415.1"/>
    </source>
</evidence>
<organism evidence="9 10">
    <name type="scientific">Petrolisthes cinctipes</name>
    <name type="common">Flat porcelain crab</name>
    <dbReference type="NCBI Taxonomy" id="88211"/>
    <lineage>
        <taxon>Eukaryota</taxon>
        <taxon>Metazoa</taxon>
        <taxon>Ecdysozoa</taxon>
        <taxon>Arthropoda</taxon>
        <taxon>Crustacea</taxon>
        <taxon>Multicrustacea</taxon>
        <taxon>Malacostraca</taxon>
        <taxon>Eumalacostraca</taxon>
        <taxon>Eucarida</taxon>
        <taxon>Decapoda</taxon>
        <taxon>Pleocyemata</taxon>
        <taxon>Anomura</taxon>
        <taxon>Galatheoidea</taxon>
        <taxon>Porcellanidae</taxon>
        <taxon>Petrolisthes</taxon>
    </lineage>
</organism>
<evidence type="ECO:0000256" key="7">
    <source>
        <dbReference type="ARBA" id="ARBA00043912"/>
    </source>
</evidence>
<dbReference type="InterPro" id="IPR011705">
    <property type="entry name" value="BACK"/>
</dbReference>
<dbReference type="InterPro" id="IPR011333">
    <property type="entry name" value="SKP1/BTB/POZ_sf"/>
</dbReference>
<dbReference type="SMART" id="SM00612">
    <property type="entry name" value="Kelch"/>
    <property type="match status" value="3"/>
</dbReference>
<dbReference type="SMART" id="SM00875">
    <property type="entry name" value="BACK"/>
    <property type="match status" value="1"/>
</dbReference>
<dbReference type="PIRSF" id="PIRSF037037">
    <property type="entry name" value="Kelch-like_protein_gigaxonin"/>
    <property type="match status" value="1"/>
</dbReference>
<dbReference type="SUPFAM" id="SSF54695">
    <property type="entry name" value="POZ domain"/>
    <property type="match status" value="1"/>
</dbReference>
<dbReference type="PANTHER" id="PTHR24412:SF489">
    <property type="entry name" value="RING FINGER DOMAIN AND KELCH REPEAT-CONTAINING PROTEIN DDB_G0271372"/>
    <property type="match status" value="1"/>
</dbReference>
<dbReference type="Pfam" id="PF24681">
    <property type="entry name" value="Kelch_KLHDC2_KLHL20_DRC7"/>
    <property type="match status" value="1"/>
</dbReference>
<gene>
    <name evidence="9" type="ORF">Pcinc_016013</name>
</gene>
<dbReference type="PANTHER" id="PTHR24412">
    <property type="entry name" value="KELCH PROTEIN"/>
    <property type="match status" value="1"/>
</dbReference>
<evidence type="ECO:0000313" key="10">
    <source>
        <dbReference type="Proteomes" id="UP001286313"/>
    </source>
</evidence>
<keyword evidence="6" id="KW-0009">Actin-binding</keyword>
<comment type="pathway">
    <text evidence="1">Protein modification; protein ubiquitination.</text>
</comment>
<name>A0AAE1KRF8_PETCI</name>
<dbReference type="Gene3D" id="3.30.710.10">
    <property type="entry name" value="Potassium Channel Kv1.1, Chain A"/>
    <property type="match status" value="1"/>
</dbReference>
<evidence type="ECO:0000256" key="3">
    <source>
        <dbReference type="ARBA" id="ARBA00022441"/>
    </source>
</evidence>
<proteinExistence type="predicted"/>
<dbReference type="Gene3D" id="2.120.10.80">
    <property type="entry name" value="Kelch-type beta propeller"/>
    <property type="match status" value="1"/>
</dbReference>
<dbReference type="InterPro" id="IPR017096">
    <property type="entry name" value="BTB-kelch_protein"/>
</dbReference>
<dbReference type="SMART" id="SM00225">
    <property type="entry name" value="BTB"/>
    <property type="match status" value="1"/>
</dbReference>
<accession>A0AAE1KRF8</accession>
<dbReference type="EMBL" id="JAWQEG010001446">
    <property type="protein sequence ID" value="KAK3879415.1"/>
    <property type="molecule type" value="Genomic_DNA"/>
</dbReference>
<dbReference type="Proteomes" id="UP001286313">
    <property type="component" value="Unassembled WGS sequence"/>
</dbReference>
<reference evidence="9" key="1">
    <citation type="submission" date="2023-10" db="EMBL/GenBank/DDBJ databases">
        <title>Genome assemblies of two species of porcelain crab, Petrolisthes cinctipes and Petrolisthes manimaculis (Anomura: Porcellanidae).</title>
        <authorList>
            <person name="Angst P."/>
        </authorList>
    </citation>
    <scope>NUCLEOTIDE SEQUENCE</scope>
    <source>
        <strain evidence="9">PB745_01</strain>
        <tissue evidence="9">Gill</tissue>
    </source>
</reference>
<feature type="domain" description="BTB" evidence="8">
    <location>
        <begin position="37"/>
        <end position="107"/>
    </location>
</feature>
<dbReference type="AlphaFoldDB" id="A0AAE1KRF8"/>
<keyword evidence="3" id="KW-0880">Kelch repeat</keyword>
<evidence type="ECO:0000256" key="2">
    <source>
        <dbReference type="ARBA" id="ARBA00013699"/>
    </source>
</evidence>
<dbReference type="Pfam" id="PF00651">
    <property type="entry name" value="BTB"/>
    <property type="match status" value="1"/>
</dbReference>
<comment type="caution">
    <text evidence="9">The sequence shown here is derived from an EMBL/GenBank/DDBJ whole genome shotgun (WGS) entry which is preliminary data.</text>
</comment>
<evidence type="ECO:0000259" key="8">
    <source>
        <dbReference type="PROSITE" id="PS50097"/>
    </source>
</evidence>
<keyword evidence="5" id="KW-0833">Ubl conjugation pathway</keyword>
<comment type="function">
    <text evidence="7">Probable substrate-specific adapter of an E3 ubiquitin-protein ligase complex which mediates the ubiquitination and subsequent proteasomal degradation of target proteins. May have a role in synapse differentiation and growth.</text>
</comment>
<dbReference type="InterPro" id="IPR015915">
    <property type="entry name" value="Kelch-typ_b-propeller"/>
</dbReference>
<dbReference type="GO" id="GO:0003779">
    <property type="term" value="F:actin binding"/>
    <property type="evidence" value="ECO:0007669"/>
    <property type="project" value="UniProtKB-KW"/>
</dbReference>
<protein>
    <recommendedName>
        <fullName evidence="2">Kelch-like protein diablo</fullName>
    </recommendedName>
</protein>
<dbReference type="InterPro" id="IPR000210">
    <property type="entry name" value="BTB/POZ_dom"/>
</dbReference>
<evidence type="ECO:0000256" key="6">
    <source>
        <dbReference type="ARBA" id="ARBA00023203"/>
    </source>
</evidence>
<sequence>MASTSSTEDRLELTSGVLHASRIVKELSNVRHMEALCDGTIRLLDGTIRVSKALLAAGCPYFRALYQFEDGCQGGGKKTSEPRLDTTSATFELILDYTYTGRVLLHSDNIEDVLKASDLLLMTDLKELCIQYLMGRIDVDNCLGILQFAQQFSCPRLVHFAKDIICQHFKHRQIVRTEEFRTLSEDRLSELLSWDGVEVRSEVDILGALVYWLNCNMDTNPNVESLVTSCLRESSDLSYDPKFQRALQEVRATQSPWDSPGATRVRDALARTRRIRCIRKRGTKTVLACCDSQARVYLVDIFSQGKHAGSHVRLPPLCRPRIKPSMVVEGGYLFVLGGMSVEDRKPRCDVQRYDPTTNTWTLQAPMPYAACSPKVVALAGKLYVTGGYDDEVELEIGQLEEYDVYSNQWRPLPCVPNRRRGAAVAASGDKIYYIGGSPWQEPQMGSLFFRVLDAVDIFFIKEEVWVSGPQLQERRCYAAAVSQDSNIFVVGGVRPIECPSAHGQLKITGTEGLYQDSHMGWTKLSQYHVPSEASVCLAALAHPRHLVVLGNARPSEVTRTSCYITDGSGWSSPPGADSILTSGTHVFHAYALITLPSAAIQDLTSQNTD</sequence>
<dbReference type="PROSITE" id="PS50097">
    <property type="entry name" value="BTB"/>
    <property type="match status" value="1"/>
</dbReference>
<dbReference type="Gene3D" id="1.25.40.420">
    <property type="match status" value="1"/>
</dbReference>